<proteinExistence type="predicted"/>
<sequence length="31" mass="3155">EGRKKDVSVAPPGLDWETTAACPGLAPGAIF</sequence>
<organism evidence="1">
    <name type="scientific">marine sediment metagenome</name>
    <dbReference type="NCBI Taxonomy" id="412755"/>
    <lineage>
        <taxon>unclassified sequences</taxon>
        <taxon>metagenomes</taxon>
        <taxon>ecological metagenomes</taxon>
    </lineage>
</organism>
<dbReference type="AlphaFoldDB" id="X0XBS6"/>
<evidence type="ECO:0000313" key="1">
    <source>
        <dbReference type="EMBL" id="GAG40515.1"/>
    </source>
</evidence>
<protein>
    <submittedName>
        <fullName evidence="1">Uncharacterized protein</fullName>
    </submittedName>
</protein>
<feature type="non-terminal residue" evidence="1">
    <location>
        <position position="1"/>
    </location>
</feature>
<accession>X0XBS6</accession>
<comment type="caution">
    <text evidence="1">The sequence shown here is derived from an EMBL/GenBank/DDBJ whole genome shotgun (WGS) entry which is preliminary data.</text>
</comment>
<reference evidence="1" key="1">
    <citation type="journal article" date="2014" name="Front. Microbiol.">
        <title>High frequency of phylogenetically diverse reductive dehalogenase-homologous genes in deep subseafloor sedimentary metagenomes.</title>
        <authorList>
            <person name="Kawai M."/>
            <person name="Futagami T."/>
            <person name="Toyoda A."/>
            <person name="Takaki Y."/>
            <person name="Nishi S."/>
            <person name="Hori S."/>
            <person name="Arai W."/>
            <person name="Tsubouchi T."/>
            <person name="Morono Y."/>
            <person name="Uchiyama I."/>
            <person name="Ito T."/>
            <person name="Fujiyama A."/>
            <person name="Inagaki F."/>
            <person name="Takami H."/>
        </authorList>
    </citation>
    <scope>NUCLEOTIDE SEQUENCE</scope>
    <source>
        <strain evidence="1">Expedition CK06-06</strain>
    </source>
</reference>
<name>X0XBS6_9ZZZZ</name>
<dbReference type="EMBL" id="BARS01040910">
    <property type="protein sequence ID" value="GAG40515.1"/>
    <property type="molecule type" value="Genomic_DNA"/>
</dbReference>
<gene>
    <name evidence="1" type="ORF">S01H1_62298</name>
</gene>